<keyword evidence="3" id="KW-0862">Zinc</keyword>
<dbReference type="Gene3D" id="3.30.420.10">
    <property type="entry name" value="Ribonuclease H-like superfamily/Ribonuclease H"/>
    <property type="match status" value="1"/>
</dbReference>
<dbReference type="RefSeq" id="XP_062703800.1">
    <property type="nucleotide sequence ID" value="XM_062847816.1"/>
</dbReference>
<dbReference type="InterPro" id="IPR011011">
    <property type="entry name" value="Znf_FYVE_PHD"/>
</dbReference>
<dbReference type="Gene3D" id="3.10.10.10">
    <property type="entry name" value="HIV Type 1 Reverse Transcriptase, subunit A, domain 1"/>
    <property type="match status" value="1"/>
</dbReference>
<sequence length="2001" mass="227991">MSSDEESGHNPNETGYDCALCEEPNHADGNMVYCRRCSRWFHFKCAKVTEAVKDMTWSCEDCRHVGGASNVTESIVEVTNSTGDAKSPDAVGPKSPSQTTTEDRVQDEGSDKQDEADVQLQRELEQMRKNFLRQMQRENEKRMMQLALEREMLQMRKDAEAEFRKQRIELYKEFQFEEAPLDGEENAIGGVSEQNREPALAEMARVWTDNQPITAGQNKPVHDIRGAYPKNSTPNNATRLGNIRNTEQPFPSILEDETPLRNPQLPFTKVDKPAVQPLPVNRLNNPQVSNAFRSFAIPPGAPVVFRSQLDQPSQHLPVPEAEPELTKSQIAARKGPFSKLPIFTGRPEEWPLFVSSFNNGNRACNWSNLENLGRLQESIKGPALEAVRSRLLLPESVPQVIETLRRLYGRPEQLLHSLMQKARKAESPRVDRLASFISYGMVVQQLCDHLVASGLVDHLVNPMLITELVEKLPPSTKLEWVRYKRQQNAVTLSTFSDFLSGIVSEASEVTLYMDSTTEARSNRNRKEKQRNDKNEGFLNTHVGIEQSSHQPKGLQKSDGQFPSRKPCRGCDRTDHRTRFCDEFKKLALEERIKIAEKWKLCQLCLNEHGQSRCRFKNHCSVGDCKDRHHPLLHPSDPVATLSTSCNVHNSDQHPVIFRMVPIKLHNGKRTLDVIAFLDEGSSYSLIESSVAEEMKLGGLWRPILVKWTAGMSRLERDSRCVNVSVSAKGSNEKLLLRNVHTVQKLQLPEQRIKFAEITARFKHLKGLPVADCQNGPPRILIGLKHLHVYAPLESRVGQPGEPIGVRTRLGWTIYGPQGNAEESVGFAGHHTSGELTDQALHELLRRHFTLEESGVSVTVLPESAEDRRAREMLEKTTVRVGERFESGLLWKDDHPQLPDSFPMALKRMKNLERKLVNNPELRENVEKQIEEYQRKGYAHVATPEELAAAESGRVWYLPLNVVQHPKKPGKIRLVWDAAACVQGKSLNSELLKGPDLLTSLPTVICHFRERPVAFGGDIMEMYHQVQIRPNDRSAQRFLFRPNGSGPPIVFTMDVATFGSTCSPSTAQYVKNYNAKEFADQFPDAVEAIIKKHYVDDYFDSTETVEQAITRAREVAFIHAKAGFKIRNWVSNSFEFLRHFGENDAGQVIHFNSDKITGTERVLGMSWDTVNDVFQFSTKFRDDLEPFMMGERQPSKRNALSCIMSFFDPLGLLALYVVHGKMIIQGLWRNGCSWDQTIDGESLKKWSRWIALLPQVEAMRIPRCYFSSADPLDYDNLQLHVFTDASEDAFGCVAYFRILVKGRPRCALVSAKSKVAPLQHLSIPRLELQAAVLGSRLAATVKENHSLEVKQLFLWTDSRTVLSWIRSDHKRYKQFVAHRIGEILSITSVGDWRWVPTKSNVADVLTKWANGPPLESNGRWVNGPEFLYHPEEEWPLSEMPAPNVEEELRAYFLLHEISFSTSIIDTTRFSRWNRLVRCVNCVFRFISNCRRKKRGLPIETLRVPAKMSQLVRASIPAVQLPFVSEEYLNAENYLWRMAQQDEFGDEVKTLLKNRQLPQHKQHSIDRNSVLYKLSPFLDDAGVIRMEGRTVQADFIPFEQRCPIVLPKGHDITTKLLAHYHHNFGHANRETVVNEIRQRFFIQNLRAAVLQVIKGCAWCKVHKCRPTFPRMAPLPVHRITPQLRPFSFVGVDYFGPVTVSVGRRSEKRWICLFTCLVTRAIHMEVAHSLSSQSCIMAIRRFSCRRGAPKHFFSDNGTNFQAASKEIIGDVRQIVLECAEVFTDARTRWSFNPPSAPHMGGSWERLVRSAKEAMKALHDGRKLSDEILLTVLAEAEDMVNSRPLTYVPQESAEIEALTPNHFLRGLPAGEREVVNMPTSSAEALRDNYKRSQELADMLWKRWLKEYIPTVNLRTKWHEEQEAIREGELVYIADGNNRRTWIRGIVEKLIRGIDGRVRQVMVRTAKGLYRRPVAKLAVMELRSKSGRIPGPEPELREGEMLPPNA</sequence>
<dbReference type="InterPro" id="IPR043502">
    <property type="entry name" value="DNA/RNA_pol_sf"/>
</dbReference>
<evidence type="ECO:0000256" key="5">
    <source>
        <dbReference type="SAM" id="MobiDB-lite"/>
    </source>
</evidence>
<reference evidence="9" key="1">
    <citation type="journal article" date="2015" name="Proc. Natl. Acad. Sci. U.S.A.">
        <title>Genome sequence of the Asian Tiger mosquito, Aedes albopictus, reveals insights into its biology, genetics, and evolution.</title>
        <authorList>
            <person name="Chen X.G."/>
            <person name="Jiang X."/>
            <person name="Gu J."/>
            <person name="Xu M."/>
            <person name="Wu Y."/>
            <person name="Deng Y."/>
            <person name="Zhang C."/>
            <person name="Bonizzoni M."/>
            <person name="Dermauw W."/>
            <person name="Vontas J."/>
            <person name="Armbruster P."/>
            <person name="Huang X."/>
            <person name="Yang Y."/>
            <person name="Zhang H."/>
            <person name="He W."/>
            <person name="Peng H."/>
            <person name="Liu Y."/>
            <person name="Wu K."/>
            <person name="Chen J."/>
            <person name="Lirakis M."/>
            <person name="Topalis P."/>
            <person name="Van Leeuwen T."/>
            <person name="Hall A.B."/>
            <person name="Jiang X."/>
            <person name="Thorpe C."/>
            <person name="Mueller R.L."/>
            <person name="Sun C."/>
            <person name="Waterhouse R.M."/>
            <person name="Yan G."/>
            <person name="Tu Z.J."/>
            <person name="Fang X."/>
            <person name="James A.A."/>
        </authorList>
    </citation>
    <scope>NUCLEOTIDE SEQUENCE [LARGE SCALE GENOMIC DNA]</scope>
    <source>
        <strain evidence="9">Foshan</strain>
    </source>
</reference>
<dbReference type="InterPro" id="IPR012337">
    <property type="entry name" value="RNaseH-like_sf"/>
</dbReference>
<dbReference type="Pfam" id="PF17921">
    <property type="entry name" value="Integrase_H2C2"/>
    <property type="match status" value="1"/>
</dbReference>
<name>A0ABM1YP32_AEDAL</name>
<dbReference type="InterPro" id="IPR013083">
    <property type="entry name" value="Znf_RING/FYVE/PHD"/>
</dbReference>
<dbReference type="Pfam" id="PF18701">
    <property type="entry name" value="DUF5641"/>
    <property type="match status" value="1"/>
</dbReference>
<evidence type="ECO:0000256" key="1">
    <source>
        <dbReference type="ARBA" id="ARBA00022723"/>
    </source>
</evidence>
<evidence type="ECO:0000313" key="8">
    <source>
        <dbReference type="EnsemblMetazoa" id="AALFPA23_010869.P15313"/>
    </source>
</evidence>
<dbReference type="InterPro" id="IPR041588">
    <property type="entry name" value="Integrase_H2C2"/>
</dbReference>
<feature type="domain" description="PHD-type" evidence="6">
    <location>
        <begin position="15"/>
        <end position="65"/>
    </location>
</feature>
<feature type="region of interest" description="Disordered" evidence="5">
    <location>
        <begin position="543"/>
        <end position="567"/>
    </location>
</feature>
<proteinExistence type="predicted"/>
<feature type="region of interest" description="Disordered" evidence="5">
    <location>
        <begin position="1981"/>
        <end position="2001"/>
    </location>
</feature>
<keyword evidence="9" id="KW-1185">Reference proteome</keyword>
<dbReference type="Proteomes" id="UP000069940">
    <property type="component" value="Unassembled WGS sequence"/>
</dbReference>
<dbReference type="EnsemblMetazoa" id="AALFPA23_010869.R15313">
    <property type="protein sequence ID" value="AALFPA23_010869.P15313"/>
    <property type="gene ID" value="AALFPA23_010869"/>
</dbReference>
<reference evidence="8" key="2">
    <citation type="submission" date="2025-05" db="UniProtKB">
        <authorList>
            <consortium name="EnsemblMetazoa"/>
        </authorList>
    </citation>
    <scope>IDENTIFICATION</scope>
    <source>
        <strain evidence="8">Foshan</strain>
    </source>
</reference>
<feature type="compositionally biased region" description="Polar residues" evidence="5">
    <location>
        <begin position="230"/>
        <end position="243"/>
    </location>
</feature>
<dbReference type="InterPro" id="IPR019786">
    <property type="entry name" value="Zinc_finger_PHD-type_CS"/>
</dbReference>
<keyword evidence="2 4" id="KW-0863">Zinc-finger</keyword>
<feature type="domain" description="Integrase catalytic" evidence="7">
    <location>
        <begin position="1679"/>
        <end position="1864"/>
    </location>
</feature>
<organism evidence="8 9">
    <name type="scientific">Aedes albopictus</name>
    <name type="common">Asian tiger mosquito</name>
    <name type="synonym">Stegomyia albopicta</name>
    <dbReference type="NCBI Taxonomy" id="7160"/>
    <lineage>
        <taxon>Eukaryota</taxon>
        <taxon>Metazoa</taxon>
        <taxon>Ecdysozoa</taxon>
        <taxon>Arthropoda</taxon>
        <taxon>Hexapoda</taxon>
        <taxon>Insecta</taxon>
        <taxon>Pterygota</taxon>
        <taxon>Neoptera</taxon>
        <taxon>Endopterygota</taxon>
        <taxon>Diptera</taxon>
        <taxon>Nematocera</taxon>
        <taxon>Culicoidea</taxon>
        <taxon>Culicidae</taxon>
        <taxon>Culicinae</taxon>
        <taxon>Aedini</taxon>
        <taxon>Aedes</taxon>
        <taxon>Stegomyia</taxon>
    </lineage>
</organism>
<dbReference type="SUPFAM" id="SSF56672">
    <property type="entry name" value="DNA/RNA polymerases"/>
    <property type="match status" value="1"/>
</dbReference>
<dbReference type="PANTHER" id="PTHR47331:SF1">
    <property type="entry name" value="GAG-LIKE PROTEIN"/>
    <property type="match status" value="1"/>
</dbReference>
<dbReference type="PROSITE" id="PS01359">
    <property type="entry name" value="ZF_PHD_1"/>
    <property type="match status" value="1"/>
</dbReference>
<evidence type="ECO:0000256" key="4">
    <source>
        <dbReference type="PROSITE-ProRule" id="PRU00146"/>
    </source>
</evidence>
<feature type="region of interest" description="Disordered" evidence="5">
    <location>
        <begin position="80"/>
        <end position="117"/>
    </location>
</feature>
<keyword evidence="1" id="KW-0479">Metal-binding</keyword>
<dbReference type="PROSITE" id="PS50016">
    <property type="entry name" value="ZF_PHD_2"/>
    <property type="match status" value="1"/>
</dbReference>
<evidence type="ECO:0000256" key="3">
    <source>
        <dbReference type="ARBA" id="ARBA00022833"/>
    </source>
</evidence>
<dbReference type="Gene3D" id="1.10.340.70">
    <property type="match status" value="1"/>
</dbReference>
<dbReference type="InterPro" id="IPR019787">
    <property type="entry name" value="Znf_PHD-finger"/>
</dbReference>
<dbReference type="InterPro" id="IPR043128">
    <property type="entry name" value="Rev_trsase/Diguanyl_cyclase"/>
</dbReference>
<dbReference type="SUPFAM" id="SSF57903">
    <property type="entry name" value="FYVE/PHD zinc finger"/>
    <property type="match status" value="1"/>
</dbReference>
<dbReference type="InterPro" id="IPR005312">
    <property type="entry name" value="DUF1759"/>
</dbReference>
<dbReference type="SMART" id="SM00249">
    <property type="entry name" value="PHD"/>
    <property type="match status" value="1"/>
</dbReference>
<dbReference type="Pfam" id="PF03564">
    <property type="entry name" value="DUF1759"/>
    <property type="match status" value="1"/>
</dbReference>
<dbReference type="PROSITE" id="PS50994">
    <property type="entry name" value="INTEGRASE"/>
    <property type="match status" value="1"/>
</dbReference>
<dbReference type="GeneID" id="134286231"/>
<dbReference type="InterPro" id="IPR036397">
    <property type="entry name" value="RNaseH_sf"/>
</dbReference>
<dbReference type="Pfam" id="PF05380">
    <property type="entry name" value="Peptidase_A17"/>
    <property type="match status" value="1"/>
</dbReference>
<dbReference type="PANTHER" id="PTHR47331">
    <property type="entry name" value="PHD-TYPE DOMAIN-CONTAINING PROTEIN"/>
    <property type="match status" value="1"/>
</dbReference>
<dbReference type="CDD" id="cd15489">
    <property type="entry name" value="PHD_SF"/>
    <property type="match status" value="1"/>
</dbReference>
<feature type="compositionally biased region" description="Basic and acidic residues" evidence="5">
    <location>
        <begin position="101"/>
        <end position="117"/>
    </location>
</feature>
<evidence type="ECO:0000313" key="9">
    <source>
        <dbReference type="Proteomes" id="UP000069940"/>
    </source>
</evidence>
<dbReference type="InterPro" id="IPR008042">
    <property type="entry name" value="Retrotrans_Pao"/>
</dbReference>
<dbReference type="Pfam" id="PF00628">
    <property type="entry name" value="PHD"/>
    <property type="match status" value="1"/>
</dbReference>
<dbReference type="Gene3D" id="3.30.40.10">
    <property type="entry name" value="Zinc/RING finger domain, C3HC4 (zinc finger)"/>
    <property type="match status" value="1"/>
</dbReference>
<dbReference type="InterPro" id="IPR001584">
    <property type="entry name" value="Integrase_cat-core"/>
</dbReference>
<feature type="region of interest" description="Disordered" evidence="5">
    <location>
        <begin position="213"/>
        <end position="243"/>
    </location>
</feature>
<evidence type="ECO:0000259" key="7">
    <source>
        <dbReference type="PROSITE" id="PS50994"/>
    </source>
</evidence>
<dbReference type="InterPro" id="IPR040676">
    <property type="entry name" value="DUF5641"/>
</dbReference>
<dbReference type="Gene3D" id="3.30.70.270">
    <property type="match status" value="1"/>
</dbReference>
<evidence type="ECO:0000256" key="2">
    <source>
        <dbReference type="ARBA" id="ARBA00022771"/>
    </source>
</evidence>
<protein>
    <submittedName>
        <fullName evidence="8">Uncharacterized protein</fullName>
    </submittedName>
</protein>
<dbReference type="InterPro" id="IPR001965">
    <property type="entry name" value="Znf_PHD"/>
</dbReference>
<accession>A0ABM1YP32</accession>
<dbReference type="SUPFAM" id="SSF53098">
    <property type="entry name" value="Ribonuclease H-like"/>
    <property type="match status" value="1"/>
</dbReference>
<evidence type="ECO:0000259" key="6">
    <source>
        <dbReference type="PROSITE" id="PS50016"/>
    </source>
</evidence>